<dbReference type="PANTHER" id="PTHR22826:SF210">
    <property type="entry name" value="RHO GUANINE NUCLEOTIDE EXCHANGE FACTOR (GEF) 25B-RELATED"/>
    <property type="match status" value="1"/>
</dbReference>
<evidence type="ECO:0000259" key="5">
    <source>
        <dbReference type="PROSITE" id="PS50010"/>
    </source>
</evidence>
<sequence>MEDFTQPEEKILGWKELDAPDTHPLPDLSILNDLLQEVTTESDNKDPHSSYLSDSIDSPISELSVPPAFPPAETEEERKSALEKSMYVLMELIETEKMYVEDLGQIVEGYMATMIAQGIPEDMKGKDKIVFGNIHQIFDWHKDYFLGELQKCLEEPTRLADLFIKHERRLHMYVVYCQNKPKSEHIVSEYIDTYFEDLRQQLSHRLQLNDLLIKPVQRIMKYQLLLKDFLKYYSKAGQDTSELEPPKAARLTHRLKALKTPAYSSWDSLPNYATNTAAHLHNCRHPHYFSHGAQNPKAYAESWNISSMLQKQSQPKMAAKQSADIPGPSNLPKCSGTLISQELGQMPESCSEDSTAPEMNSVEENVEEESTPDIEKEERHAELSETAAKPQVPPENTCPGAGRTRRLSDFCTWFGENILHFSEEGNKNLSTAFASSHSSFAIHSYGTNFATRMAIFREPFGETFHKVIAIRSGTICTFW</sequence>
<dbReference type="Gene3D" id="1.20.900.10">
    <property type="entry name" value="Dbl homology (DH) domain"/>
    <property type="match status" value="1"/>
</dbReference>
<keyword evidence="3" id="KW-0344">Guanine-nucleotide releasing factor</keyword>
<keyword evidence="2" id="KW-0963">Cytoplasm</keyword>
<dbReference type="EMBL" id="OW240912">
    <property type="protein sequence ID" value="CAH2224483.1"/>
    <property type="molecule type" value="Genomic_DNA"/>
</dbReference>
<dbReference type="InterPro" id="IPR051336">
    <property type="entry name" value="RhoGEF_Guanine_NuclExch_SF"/>
</dbReference>
<accession>A0AAD1VPM1</accession>
<evidence type="ECO:0000256" key="4">
    <source>
        <dbReference type="SAM" id="MobiDB-lite"/>
    </source>
</evidence>
<evidence type="ECO:0000256" key="2">
    <source>
        <dbReference type="ARBA" id="ARBA00022490"/>
    </source>
</evidence>
<proteinExistence type="predicted"/>
<dbReference type="Pfam" id="PF00621">
    <property type="entry name" value="RhoGEF"/>
    <property type="match status" value="1"/>
</dbReference>
<dbReference type="InterPro" id="IPR035899">
    <property type="entry name" value="DBL_dom_sf"/>
</dbReference>
<dbReference type="SUPFAM" id="SSF48065">
    <property type="entry name" value="DBL homology domain (DH-domain)"/>
    <property type="match status" value="1"/>
</dbReference>
<dbReference type="AlphaFoldDB" id="A0AAD1VPM1"/>
<dbReference type="CDD" id="cd00160">
    <property type="entry name" value="RhoGEF"/>
    <property type="match status" value="1"/>
</dbReference>
<evidence type="ECO:0000256" key="3">
    <source>
        <dbReference type="ARBA" id="ARBA00022658"/>
    </source>
</evidence>
<comment type="subcellular location">
    <subcellularLocation>
        <location evidence="1">Cytoplasm</location>
    </subcellularLocation>
</comment>
<dbReference type="Proteomes" id="UP001295444">
    <property type="component" value="Chromosome 01"/>
</dbReference>
<dbReference type="GO" id="GO:0005085">
    <property type="term" value="F:guanyl-nucleotide exchange factor activity"/>
    <property type="evidence" value="ECO:0007669"/>
    <property type="project" value="UniProtKB-KW"/>
</dbReference>
<dbReference type="FunFam" id="1.20.900.10:FF:000008">
    <property type="entry name" value="rho guanine nucleotide exchange factor 25"/>
    <property type="match status" value="1"/>
</dbReference>
<feature type="region of interest" description="Disordered" evidence="4">
    <location>
        <begin position="39"/>
        <end position="77"/>
    </location>
</feature>
<dbReference type="GO" id="GO:0019898">
    <property type="term" value="C:extrinsic component of membrane"/>
    <property type="evidence" value="ECO:0007669"/>
    <property type="project" value="TreeGrafter"/>
</dbReference>
<feature type="region of interest" description="Disordered" evidence="4">
    <location>
        <begin position="345"/>
        <end position="401"/>
    </location>
</feature>
<dbReference type="PANTHER" id="PTHR22826">
    <property type="entry name" value="RHO GUANINE EXCHANGE FACTOR-RELATED"/>
    <property type="match status" value="1"/>
</dbReference>
<dbReference type="InterPro" id="IPR000219">
    <property type="entry name" value="DH_dom"/>
</dbReference>
<evidence type="ECO:0000313" key="7">
    <source>
        <dbReference type="Proteomes" id="UP001295444"/>
    </source>
</evidence>
<feature type="compositionally biased region" description="Basic and acidic residues" evidence="4">
    <location>
        <begin position="373"/>
        <end position="383"/>
    </location>
</feature>
<protein>
    <submittedName>
        <fullName evidence="6">Rho guanine nucleotide exchange factor 25 isoform X4</fullName>
    </submittedName>
</protein>
<dbReference type="SMART" id="SM00325">
    <property type="entry name" value="RhoGEF"/>
    <property type="match status" value="1"/>
</dbReference>
<dbReference type="PROSITE" id="PS50010">
    <property type="entry name" value="DH_2"/>
    <property type="match status" value="1"/>
</dbReference>
<dbReference type="GO" id="GO:0007411">
    <property type="term" value="P:axon guidance"/>
    <property type="evidence" value="ECO:0007669"/>
    <property type="project" value="TreeGrafter"/>
</dbReference>
<keyword evidence="7" id="KW-1185">Reference proteome</keyword>
<evidence type="ECO:0000256" key="1">
    <source>
        <dbReference type="ARBA" id="ARBA00004496"/>
    </source>
</evidence>
<organism evidence="6 7">
    <name type="scientific">Pelobates cultripes</name>
    <name type="common">Western spadefoot toad</name>
    <dbReference type="NCBI Taxonomy" id="61616"/>
    <lineage>
        <taxon>Eukaryota</taxon>
        <taxon>Metazoa</taxon>
        <taxon>Chordata</taxon>
        <taxon>Craniata</taxon>
        <taxon>Vertebrata</taxon>
        <taxon>Euteleostomi</taxon>
        <taxon>Amphibia</taxon>
        <taxon>Batrachia</taxon>
        <taxon>Anura</taxon>
        <taxon>Pelobatoidea</taxon>
        <taxon>Pelobatidae</taxon>
        <taxon>Pelobates</taxon>
    </lineage>
</organism>
<dbReference type="GO" id="GO:0005737">
    <property type="term" value="C:cytoplasm"/>
    <property type="evidence" value="ECO:0007669"/>
    <property type="project" value="UniProtKB-SubCell"/>
</dbReference>
<reference evidence="6" key="1">
    <citation type="submission" date="2022-03" db="EMBL/GenBank/DDBJ databases">
        <authorList>
            <person name="Alioto T."/>
            <person name="Alioto T."/>
            <person name="Gomez Garrido J."/>
        </authorList>
    </citation>
    <scope>NUCLEOTIDE SEQUENCE</scope>
</reference>
<evidence type="ECO:0000313" key="6">
    <source>
        <dbReference type="EMBL" id="CAH2224483.1"/>
    </source>
</evidence>
<feature type="compositionally biased region" description="Basic and acidic residues" evidence="4">
    <location>
        <begin position="7"/>
        <end position="21"/>
    </location>
</feature>
<feature type="region of interest" description="Disordered" evidence="4">
    <location>
        <begin position="1"/>
        <end position="21"/>
    </location>
</feature>
<name>A0AAD1VPM1_PELCU</name>
<feature type="domain" description="DH" evidence="5">
    <location>
        <begin position="84"/>
        <end position="244"/>
    </location>
</feature>
<gene>
    <name evidence="6" type="ORF">PECUL_23A004168</name>
</gene>